<sequence length="160" mass="17639">MNVFTPTDEAPLVTIPGEWNFGYHYFAGEMASRFFHELRNKRIVGSICPSCRRVLVPARGFCDACFVAATELREVGLHGTVETFTILTEPFPKLPEPPLVVGLVLLDGADSAVLNAITGVDLDDLDAAAKLLLSGPRVRVEFRDECEGRITDFHFVLDES</sequence>
<reference evidence="3 4" key="1">
    <citation type="journal article" date="2019" name="Int. J. Syst. Evol. Microbiol.">
        <title>The Global Catalogue of Microorganisms (GCM) 10K type strain sequencing project: providing services to taxonomists for standard genome sequencing and annotation.</title>
        <authorList>
            <consortium name="The Broad Institute Genomics Platform"/>
            <consortium name="The Broad Institute Genome Sequencing Center for Infectious Disease"/>
            <person name="Wu L."/>
            <person name="Ma J."/>
        </authorList>
    </citation>
    <scope>NUCLEOTIDE SEQUENCE [LARGE SCALE GENOMIC DNA]</scope>
    <source>
        <strain evidence="3 4">JCM 10671</strain>
    </source>
</reference>
<keyword evidence="4" id="KW-1185">Reference proteome</keyword>
<name>A0ABN1GC01_9ACTN</name>
<dbReference type="EMBL" id="BAAAHE010000007">
    <property type="protein sequence ID" value="GAA0608282.1"/>
    <property type="molecule type" value="Genomic_DNA"/>
</dbReference>
<feature type="domain" description="ChsH2 rubredoxin-like zinc ribbon" evidence="2">
    <location>
        <begin position="38"/>
        <end position="70"/>
    </location>
</feature>
<evidence type="ECO:0000259" key="2">
    <source>
        <dbReference type="Pfam" id="PF12172"/>
    </source>
</evidence>
<dbReference type="Gene3D" id="6.10.30.10">
    <property type="match status" value="1"/>
</dbReference>
<evidence type="ECO:0000313" key="4">
    <source>
        <dbReference type="Proteomes" id="UP001500957"/>
    </source>
</evidence>
<organism evidence="3 4">
    <name type="scientific">Sporichthya brevicatena</name>
    <dbReference type="NCBI Taxonomy" id="171442"/>
    <lineage>
        <taxon>Bacteria</taxon>
        <taxon>Bacillati</taxon>
        <taxon>Actinomycetota</taxon>
        <taxon>Actinomycetes</taxon>
        <taxon>Sporichthyales</taxon>
        <taxon>Sporichthyaceae</taxon>
        <taxon>Sporichthya</taxon>
    </lineage>
</organism>
<dbReference type="PANTHER" id="PTHR34075">
    <property type="entry name" value="BLR3430 PROTEIN"/>
    <property type="match status" value="1"/>
</dbReference>
<evidence type="ECO:0000259" key="1">
    <source>
        <dbReference type="Pfam" id="PF01796"/>
    </source>
</evidence>
<dbReference type="PANTHER" id="PTHR34075:SF4">
    <property type="entry name" value="DUF35 DOMAIN-CONTAINING PROTEIN"/>
    <property type="match status" value="1"/>
</dbReference>
<gene>
    <name evidence="3" type="ORF">GCM10009547_07790</name>
</gene>
<dbReference type="InterPro" id="IPR022002">
    <property type="entry name" value="ChsH2_Znr"/>
</dbReference>
<dbReference type="InterPro" id="IPR012340">
    <property type="entry name" value="NA-bd_OB-fold"/>
</dbReference>
<comment type="caution">
    <text evidence="3">The sequence shown here is derived from an EMBL/GenBank/DDBJ whole genome shotgun (WGS) entry which is preliminary data.</text>
</comment>
<dbReference type="SUPFAM" id="SSF50249">
    <property type="entry name" value="Nucleic acid-binding proteins"/>
    <property type="match status" value="1"/>
</dbReference>
<dbReference type="RefSeq" id="WP_344601806.1">
    <property type="nucleotide sequence ID" value="NZ_BAAAHE010000007.1"/>
</dbReference>
<feature type="domain" description="ChsH2 C-terminal OB-fold" evidence="1">
    <location>
        <begin position="73"/>
        <end position="143"/>
    </location>
</feature>
<dbReference type="Pfam" id="PF12172">
    <property type="entry name" value="zf-ChsH2"/>
    <property type="match status" value="1"/>
</dbReference>
<dbReference type="InterPro" id="IPR052513">
    <property type="entry name" value="Thioester_dehydratase-like"/>
</dbReference>
<evidence type="ECO:0000313" key="3">
    <source>
        <dbReference type="EMBL" id="GAA0608282.1"/>
    </source>
</evidence>
<dbReference type="Pfam" id="PF01796">
    <property type="entry name" value="OB_ChsH2_C"/>
    <property type="match status" value="1"/>
</dbReference>
<proteinExistence type="predicted"/>
<protein>
    <recommendedName>
        <fullName evidence="5">DNA-binding protein</fullName>
    </recommendedName>
</protein>
<dbReference type="Proteomes" id="UP001500957">
    <property type="component" value="Unassembled WGS sequence"/>
</dbReference>
<evidence type="ECO:0008006" key="5">
    <source>
        <dbReference type="Google" id="ProtNLM"/>
    </source>
</evidence>
<accession>A0ABN1GC01</accession>
<dbReference type="InterPro" id="IPR002878">
    <property type="entry name" value="ChsH2_C"/>
</dbReference>